<evidence type="ECO:0000313" key="1">
    <source>
        <dbReference type="EMBL" id="KAJ7016107.1"/>
    </source>
</evidence>
<organism evidence="1 2">
    <name type="scientific">Mycena alexandri</name>
    <dbReference type="NCBI Taxonomy" id="1745969"/>
    <lineage>
        <taxon>Eukaryota</taxon>
        <taxon>Fungi</taxon>
        <taxon>Dikarya</taxon>
        <taxon>Basidiomycota</taxon>
        <taxon>Agaricomycotina</taxon>
        <taxon>Agaricomycetes</taxon>
        <taxon>Agaricomycetidae</taxon>
        <taxon>Agaricales</taxon>
        <taxon>Marasmiineae</taxon>
        <taxon>Mycenaceae</taxon>
        <taxon>Mycena</taxon>
    </lineage>
</organism>
<accession>A0AAD6RZF8</accession>
<reference evidence="1" key="1">
    <citation type="submission" date="2023-03" db="EMBL/GenBank/DDBJ databases">
        <title>Massive genome expansion in bonnet fungi (Mycena s.s.) driven by repeated elements and novel gene families across ecological guilds.</title>
        <authorList>
            <consortium name="Lawrence Berkeley National Laboratory"/>
            <person name="Harder C.B."/>
            <person name="Miyauchi S."/>
            <person name="Viragh M."/>
            <person name="Kuo A."/>
            <person name="Thoen E."/>
            <person name="Andreopoulos B."/>
            <person name="Lu D."/>
            <person name="Skrede I."/>
            <person name="Drula E."/>
            <person name="Henrissat B."/>
            <person name="Morin E."/>
            <person name="Kohler A."/>
            <person name="Barry K."/>
            <person name="LaButti K."/>
            <person name="Morin E."/>
            <person name="Salamov A."/>
            <person name="Lipzen A."/>
            <person name="Mereny Z."/>
            <person name="Hegedus B."/>
            <person name="Baldrian P."/>
            <person name="Stursova M."/>
            <person name="Weitz H."/>
            <person name="Taylor A."/>
            <person name="Grigoriev I.V."/>
            <person name="Nagy L.G."/>
            <person name="Martin F."/>
            <person name="Kauserud H."/>
        </authorList>
    </citation>
    <scope>NUCLEOTIDE SEQUENCE</scope>
    <source>
        <strain evidence="1">CBHHK200</strain>
    </source>
</reference>
<keyword evidence="2" id="KW-1185">Reference proteome</keyword>
<evidence type="ECO:0000313" key="2">
    <source>
        <dbReference type="Proteomes" id="UP001218188"/>
    </source>
</evidence>
<gene>
    <name evidence="1" type="ORF">C8F04DRAFT_1203249</name>
</gene>
<proteinExistence type="predicted"/>
<comment type="caution">
    <text evidence="1">The sequence shown here is derived from an EMBL/GenBank/DDBJ whole genome shotgun (WGS) entry which is preliminary data.</text>
</comment>
<name>A0AAD6RZF8_9AGAR</name>
<dbReference type="AlphaFoldDB" id="A0AAD6RZF8"/>
<dbReference type="EMBL" id="JARJCM010000589">
    <property type="protein sequence ID" value="KAJ7016107.1"/>
    <property type="molecule type" value="Genomic_DNA"/>
</dbReference>
<dbReference type="Proteomes" id="UP001218188">
    <property type="component" value="Unassembled WGS sequence"/>
</dbReference>
<sequence>MAYEWVNDSNRTKAGEAAKGMATFRDIRDILLRQKALYLRLQSFGANNLPELGGVNNHGRDKTLLETIPDNIGSVSAPMDVRFTQVLSGTISNKVRESDTKVGTHMLFSNQALADEVGAGSAREESKGGGQVAEMYALFAHLAVTAAGDGLGGVCGRRRSGESLSIHEIHAGHNLKVIHLRRILSWAADWQSSGLERLVSQIVNGGIVEAGRSCRRVLRDHWAARMQPDIATPLLFSSSGLLHLQLVNATYQKLILRMLTC</sequence>
<protein>
    <submittedName>
        <fullName evidence="1">Uncharacterized protein</fullName>
    </submittedName>
</protein>